<dbReference type="Pfam" id="PF01841">
    <property type="entry name" value="Transglut_core"/>
    <property type="match status" value="1"/>
</dbReference>
<gene>
    <name evidence="3" type="ORF">COT02_06450</name>
</gene>
<dbReference type="Proteomes" id="UP000230184">
    <property type="component" value="Unassembled WGS sequence"/>
</dbReference>
<feature type="transmembrane region" description="Helical" evidence="1">
    <location>
        <begin position="20"/>
        <end position="37"/>
    </location>
</feature>
<name>A0A2M6YS63_9BACT</name>
<dbReference type="InterPro" id="IPR002931">
    <property type="entry name" value="Transglutaminase-like"/>
</dbReference>
<dbReference type="SUPFAM" id="SSF54001">
    <property type="entry name" value="Cysteine proteinases"/>
    <property type="match status" value="1"/>
</dbReference>
<proteinExistence type="predicted"/>
<keyword evidence="1" id="KW-0472">Membrane</keyword>
<accession>A0A2M6YS63</accession>
<dbReference type="InterPro" id="IPR038765">
    <property type="entry name" value="Papain-like_cys_pep_sf"/>
</dbReference>
<reference evidence="4" key="1">
    <citation type="submission" date="2017-09" db="EMBL/GenBank/DDBJ databases">
        <title>Depth-based differentiation of microbial function through sediment-hosted aquifers and enrichment of novel symbionts in the deep terrestrial subsurface.</title>
        <authorList>
            <person name="Probst A.J."/>
            <person name="Ladd B."/>
            <person name="Jarett J.K."/>
            <person name="Geller-Mcgrath D.E."/>
            <person name="Sieber C.M.K."/>
            <person name="Emerson J.B."/>
            <person name="Anantharaman K."/>
            <person name="Thomas B.C."/>
            <person name="Malmstrom R."/>
            <person name="Stieglmeier M."/>
            <person name="Klingl A."/>
            <person name="Woyke T."/>
            <person name="Ryan C.M."/>
            <person name="Banfield J.F."/>
        </authorList>
    </citation>
    <scope>NUCLEOTIDE SEQUENCE [LARGE SCALE GENOMIC DNA]</scope>
</reference>
<keyword evidence="1" id="KW-0812">Transmembrane</keyword>
<feature type="transmembrane region" description="Helical" evidence="1">
    <location>
        <begin position="595"/>
        <end position="616"/>
    </location>
</feature>
<keyword evidence="1" id="KW-1133">Transmembrane helix</keyword>
<dbReference type="EMBL" id="PEWY01000181">
    <property type="protein sequence ID" value="PIU36361.1"/>
    <property type="molecule type" value="Genomic_DNA"/>
</dbReference>
<evidence type="ECO:0000313" key="4">
    <source>
        <dbReference type="Proteomes" id="UP000230184"/>
    </source>
</evidence>
<organism evidence="3 4">
    <name type="scientific">Candidatus Roizmanbacteria bacterium CG07_land_8_20_14_0_80_34_15</name>
    <dbReference type="NCBI Taxonomy" id="1974849"/>
    <lineage>
        <taxon>Bacteria</taxon>
        <taxon>Candidatus Roizmaniibacteriota</taxon>
    </lineage>
</organism>
<dbReference type="PANTHER" id="PTHR33490">
    <property type="entry name" value="BLR5614 PROTEIN-RELATED"/>
    <property type="match status" value="1"/>
</dbReference>
<protein>
    <recommendedName>
        <fullName evidence="2">Transglutaminase-like domain-containing protein</fullName>
    </recommendedName>
</protein>
<sequence length="627" mass="72368">MKLIDWISSYEGMTLFVGKFVKYFFLLLLSFIIYHLSSNVVLASDFKTDYQVEYNLSESQNNLNSQVNFKIKIINLKSEVFVSKFAISIPNTFSIANLKASDDNGYITPKVTTDEEKTKIELEFSNPAVGKDSVNTFFLNFDQSNLFKVNGKVWEVILPVIENKQDESYAVTVNLPQTTNKKISISKPKPDLVTGNKIIWNNPNTKTIYAVFGDVQVYQSELTYHLKNDQIYPIFTEVAFPPETASQKIFIQSISPAPESTRIDEDSNYLGKYFLKPLETKTIVYKSQIEVYSKTRDDSTLYFRNIINQQKNYLLTAKKYWQLDKLDLIKNIESPKEIYDFVTNRLKYNYNKINSDNKRLGADLVMSNPDQAVCLEFSDLFIAIAREKGIYSREVEGYGFSLDPKLQPLSLSSDILHAWPEYFDTKTENWVAIDPTWENTSGINYFDSFDLNHIVFVIRGKNSDYPYAAGMYKIENSHDILIKPATSQPVEKKEILLEGLDFPTTISDKKSYQGKFTLKNVGNSYLWGLPVNLEVKNIILKKDKFIIPVLAPFEKKEIIFDYLAKEKNKKEKGELNIIVLKKQLLNQNIIIIPEVYTLLIKIFTVVFGFSVLFLIYRAIINIRRNDH</sequence>
<feature type="domain" description="Transglutaminase-like" evidence="2">
    <location>
        <begin position="366"/>
        <end position="437"/>
    </location>
</feature>
<evidence type="ECO:0000259" key="2">
    <source>
        <dbReference type="SMART" id="SM00460"/>
    </source>
</evidence>
<dbReference type="Gene3D" id="3.10.620.30">
    <property type="match status" value="1"/>
</dbReference>
<dbReference type="SMART" id="SM00460">
    <property type="entry name" value="TGc"/>
    <property type="match status" value="1"/>
</dbReference>
<evidence type="ECO:0000313" key="3">
    <source>
        <dbReference type="EMBL" id="PIU36361.1"/>
    </source>
</evidence>
<dbReference type="AlphaFoldDB" id="A0A2M6YS63"/>
<comment type="caution">
    <text evidence="3">The sequence shown here is derived from an EMBL/GenBank/DDBJ whole genome shotgun (WGS) entry which is preliminary data.</text>
</comment>
<evidence type="ECO:0000256" key="1">
    <source>
        <dbReference type="SAM" id="Phobius"/>
    </source>
</evidence>